<dbReference type="PANTHER" id="PTHR43755:SF1">
    <property type="entry name" value="FAD-DEPENDENT PYRIDINE NUCLEOTIDE-DISULPHIDE OXIDOREDUCTASE"/>
    <property type="match status" value="1"/>
</dbReference>
<reference evidence="2 3" key="1">
    <citation type="journal article" date="2014" name="PLoS ONE">
        <title>Genome Sequence of Candidatus Nitrososphaera evergladensis from Group I.1b Enriched from Everglades Soil Reveals Novel Genomic Features of the Ammonia-Oxidizing Archaea.</title>
        <authorList>
            <person name="Zhalnina K.V."/>
            <person name="Dias R."/>
            <person name="Leonard M.T."/>
            <person name="Dorr de Quadros P."/>
            <person name="Camargo F.A."/>
            <person name="Drew J.C."/>
            <person name="Farmerie W.G."/>
            <person name="Daroub S.H."/>
            <person name="Triplett E.W."/>
        </authorList>
    </citation>
    <scope>NUCLEOTIDE SEQUENCE [LARGE SCALE GENOMIC DNA]</scope>
    <source>
        <strain evidence="2 3">SR1</strain>
    </source>
</reference>
<gene>
    <name evidence="2" type="ORF">NTE_00432</name>
</gene>
<dbReference type="InterPro" id="IPR023753">
    <property type="entry name" value="FAD/NAD-binding_dom"/>
</dbReference>
<accession>A0A075MT69</accession>
<dbReference type="GO" id="GO:0016491">
    <property type="term" value="F:oxidoreductase activity"/>
    <property type="evidence" value="ECO:0007669"/>
    <property type="project" value="InterPro"/>
</dbReference>
<dbReference type="InterPro" id="IPR052541">
    <property type="entry name" value="SQRD"/>
</dbReference>
<dbReference type="HOGENOM" id="CLU_030742_5_1_2"/>
<dbReference type="Pfam" id="PF07992">
    <property type="entry name" value="Pyr_redox_2"/>
    <property type="match status" value="1"/>
</dbReference>
<evidence type="ECO:0000313" key="2">
    <source>
        <dbReference type="EMBL" id="AIF82514.1"/>
    </source>
</evidence>
<dbReference type="SUPFAM" id="SSF51905">
    <property type="entry name" value="FAD/NAD(P)-binding domain"/>
    <property type="match status" value="2"/>
</dbReference>
<dbReference type="KEGG" id="nev:NTE_00432"/>
<dbReference type="OrthoDB" id="38899at2157"/>
<dbReference type="Gene3D" id="3.50.50.60">
    <property type="entry name" value="FAD/NAD(P)-binding domain"/>
    <property type="match status" value="2"/>
</dbReference>
<dbReference type="RefSeq" id="WP_148699471.1">
    <property type="nucleotide sequence ID" value="NZ_CP007174.1"/>
</dbReference>
<dbReference type="PANTHER" id="PTHR43755">
    <property type="match status" value="1"/>
</dbReference>
<keyword evidence="3" id="KW-1185">Reference proteome</keyword>
<evidence type="ECO:0000259" key="1">
    <source>
        <dbReference type="Pfam" id="PF07992"/>
    </source>
</evidence>
<organism evidence="2 3">
    <name type="scientific">Candidatus Nitrososphaera evergladensis SR1</name>
    <dbReference type="NCBI Taxonomy" id="1459636"/>
    <lineage>
        <taxon>Archaea</taxon>
        <taxon>Nitrososphaerota</taxon>
        <taxon>Nitrososphaeria</taxon>
        <taxon>Nitrososphaerales</taxon>
        <taxon>Nitrososphaeraceae</taxon>
        <taxon>Nitrososphaera</taxon>
    </lineage>
</organism>
<dbReference type="PRINTS" id="PR00368">
    <property type="entry name" value="FADPNR"/>
</dbReference>
<dbReference type="AlphaFoldDB" id="A0A075MT69"/>
<dbReference type="PROSITE" id="PS51257">
    <property type="entry name" value="PROKAR_LIPOPROTEIN"/>
    <property type="match status" value="1"/>
</dbReference>
<protein>
    <submittedName>
        <fullName evidence="2">NADH dehydrogenase, FAD-containing subunit</fullName>
    </submittedName>
</protein>
<name>A0A075MT69_9ARCH</name>
<dbReference type="STRING" id="1459636.NTE_00432"/>
<evidence type="ECO:0000313" key="3">
    <source>
        <dbReference type="Proteomes" id="UP000028194"/>
    </source>
</evidence>
<dbReference type="GeneID" id="41596310"/>
<dbReference type="Proteomes" id="UP000028194">
    <property type="component" value="Chromosome"/>
</dbReference>
<dbReference type="EMBL" id="CP007174">
    <property type="protein sequence ID" value="AIF82514.1"/>
    <property type="molecule type" value="Genomic_DNA"/>
</dbReference>
<dbReference type="InterPro" id="IPR036188">
    <property type="entry name" value="FAD/NAD-bd_sf"/>
</dbReference>
<feature type="domain" description="FAD/NAD(P)-binding" evidence="1">
    <location>
        <begin position="9"/>
        <end position="299"/>
    </location>
</feature>
<dbReference type="eggNOG" id="arCOG01064">
    <property type="taxonomic scope" value="Archaea"/>
</dbReference>
<sequence>MGKQKVTTTIVILGAGFGGLACANALRKGLSRDHRVIVIDRKKSFMMGLVNLWILTGSRKPDEPQAPLAGLNARGMEYLNDEAIRIDVSAKRVQAKEHGLIEYDYLVVALGSELVPEKIEGFVGRGYNLYDAEQVQPLREKLLALKQGRVAVSVMGMPYKCPPAPYEAAMIISDILEKNGTRKNVQVDMYVPAPIALPVVGPQVSKEVVDMMARYNIGFHPNCKPKVVRDDEIEFESGEKAAYDVLAGVPPHRSPEVVRISSLTTSSAAGEWVPVDRLSLRTGHPGVFAIGDVAEVKSGTVTVPKAGIFAEGQAKVVAQEIIDEINNNGAPASSAAYNGQGFCFMEVGNNMAGFVEADFYHEGGPAVRLEPPSAQNYEKKHDFERSRLKEWLL</sequence>
<proteinExistence type="predicted"/>